<keyword evidence="2" id="KW-1185">Reference proteome</keyword>
<reference evidence="1" key="1">
    <citation type="submission" date="2021-01" db="EMBL/GenBank/DDBJ databases">
        <title>Whole genome shotgun sequence of Rugosimonospora africana NBRC 104875.</title>
        <authorList>
            <person name="Komaki H."/>
            <person name="Tamura T."/>
        </authorList>
    </citation>
    <scope>NUCLEOTIDE SEQUENCE</scope>
    <source>
        <strain evidence="1">NBRC 104875</strain>
    </source>
</reference>
<evidence type="ECO:0008006" key="3">
    <source>
        <dbReference type="Google" id="ProtNLM"/>
    </source>
</evidence>
<dbReference type="Gene3D" id="1.25.40.10">
    <property type="entry name" value="Tetratricopeptide repeat domain"/>
    <property type="match status" value="1"/>
</dbReference>
<dbReference type="RefSeq" id="WP_203916770.1">
    <property type="nucleotide sequence ID" value="NZ_BONZ01000013.1"/>
</dbReference>
<dbReference type="InterPro" id="IPR011990">
    <property type="entry name" value="TPR-like_helical_dom_sf"/>
</dbReference>
<dbReference type="SUPFAM" id="SSF48452">
    <property type="entry name" value="TPR-like"/>
    <property type="match status" value="1"/>
</dbReference>
<sequence length="475" mass="50420">MGQPNNALAALMSEAGMSAAGLARRVNGLGGPQRLAYDYTAVYRWVRKGECPRGSVPALIARVLSEALDRRITTADIGMAAGNQTTGPATAPPVSLVGTAGRRMTEVARAEPATGGLAMARGDELARPATVSPPIMAPVDDEADEIEALELVRRVAASDVGGETVGRLEHVVDDLAMRYSVTPPAQLMVRVRRYLAYSSDLLDHAVRKTLDEHRRLVVVSAWLSLLAATLHIDLKQPAMADARLLTAASLASHAGHREIEAWVLETRAWSALTNGDYPAALRLAQAARSVAPRDSSVAIQATAQEGRAWARLGRADETYEAIGRVEHLVAGLARPDRPEHHYQYDPGKATAYFATTLAWVGDPAAEGYARQVIAQLEHVGGWPRRVAAAQVDLGLALIAANRPDEAAGVTQVAILSGRIVPSNHWRALEVVSALEAAGLPEAAQVRDAYEALRRGELTPRALPAGPGDPATSNGT</sequence>
<protein>
    <recommendedName>
        <fullName evidence="3">Transcriptional regulator</fullName>
    </recommendedName>
</protein>
<accession>A0A8J3VP74</accession>
<evidence type="ECO:0000313" key="1">
    <source>
        <dbReference type="EMBL" id="GIH13076.1"/>
    </source>
</evidence>
<proteinExistence type="predicted"/>
<gene>
    <name evidence="1" type="ORF">Raf01_12480</name>
</gene>
<comment type="caution">
    <text evidence="1">The sequence shown here is derived from an EMBL/GenBank/DDBJ whole genome shotgun (WGS) entry which is preliminary data.</text>
</comment>
<evidence type="ECO:0000313" key="2">
    <source>
        <dbReference type="Proteomes" id="UP000642748"/>
    </source>
</evidence>
<organism evidence="1 2">
    <name type="scientific">Rugosimonospora africana</name>
    <dbReference type="NCBI Taxonomy" id="556532"/>
    <lineage>
        <taxon>Bacteria</taxon>
        <taxon>Bacillati</taxon>
        <taxon>Actinomycetota</taxon>
        <taxon>Actinomycetes</taxon>
        <taxon>Micromonosporales</taxon>
        <taxon>Micromonosporaceae</taxon>
        <taxon>Rugosimonospora</taxon>
    </lineage>
</organism>
<dbReference type="Proteomes" id="UP000642748">
    <property type="component" value="Unassembled WGS sequence"/>
</dbReference>
<dbReference type="AlphaFoldDB" id="A0A8J3VP74"/>
<dbReference type="EMBL" id="BONZ01000013">
    <property type="protein sequence ID" value="GIH13076.1"/>
    <property type="molecule type" value="Genomic_DNA"/>
</dbReference>
<name>A0A8J3VP74_9ACTN</name>